<evidence type="ECO:0000256" key="10">
    <source>
        <dbReference type="NCBIfam" id="TIGR02408"/>
    </source>
</evidence>
<comment type="catalytic activity">
    <reaction evidence="9">
        <text>L-ectoine + 2-oxoglutarate + O2 = 5-hydroxyectoine + succinate + CO2</text>
        <dbReference type="Rhea" id="RHEA:45740"/>
        <dbReference type="ChEBI" id="CHEBI:15379"/>
        <dbReference type="ChEBI" id="CHEBI:16526"/>
        <dbReference type="ChEBI" id="CHEBI:16810"/>
        <dbReference type="ChEBI" id="CHEBI:30031"/>
        <dbReference type="ChEBI" id="CHEBI:58515"/>
        <dbReference type="ChEBI" id="CHEBI:85413"/>
        <dbReference type="EC" id="1.14.11.55"/>
    </reaction>
</comment>
<evidence type="ECO:0000256" key="9">
    <source>
        <dbReference type="ARBA" id="ARBA00049228"/>
    </source>
</evidence>
<dbReference type="Proteomes" id="UP000596387">
    <property type="component" value="Chromosome"/>
</dbReference>
<evidence type="ECO:0000256" key="3">
    <source>
        <dbReference type="ARBA" id="ARBA00007851"/>
    </source>
</evidence>
<evidence type="ECO:0000256" key="6">
    <source>
        <dbReference type="ARBA" id="ARBA00022964"/>
    </source>
</evidence>
<evidence type="ECO:0000313" key="12">
    <source>
        <dbReference type="EMBL" id="QRF66195.1"/>
    </source>
</evidence>
<protein>
    <recommendedName>
        <fullName evidence="10">Ectoine hydroxylase</fullName>
        <ecNumber evidence="10">1.14.11.55</ecNumber>
    </recommendedName>
</protein>
<sequence length="289" mass="31520">MERTDPVLWPSDRSTAPITEAQAQAFDRDGYLVLHDLFSTDEVRALVDSATALRETLAGSDARGVVCEAGCAAVRTVFELERQNALMDRLSRDRRLAGAARALLGDEVYIHQSRLNYKPGFTGKEFYWHSDFETWHAEDGMPRMRAVSASLLLTDNRAHNGALMLMPGSHRTFIACQGETPEDNHESSLVRQDIGTPSQESLRDMAEIHGIADAEGPAGTLILFDCNTLHGSNGNITPAPRSNAFFVYNAVSNACASPFAAPAPRPAFLGQQGTPQPLEIRDGPLLQEA</sequence>
<comment type="subunit">
    <text evidence="4">Homodimer.</text>
</comment>
<dbReference type="InterPro" id="IPR008775">
    <property type="entry name" value="Phytyl_CoA_dOase-like"/>
</dbReference>
<dbReference type="Pfam" id="PF05721">
    <property type="entry name" value="PhyH"/>
    <property type="match status" value="1"/>
</dbReference>
<name>A0ABX7F6Q7_9RHOB</name>
<dbReference type="InterPro" id="IPR012774">
    <property type="entry name" value="EctD"/>
</dbReference>
<evidence type="ECO:0000256" key="11">
    <source>
        <dbReference type="SAM" id="MobiDB-lite"/>
    </source>
</evidence>
<dbReference type="RefSeq" id="WP_023850943.1">
    <property type="nucleotide sequence ID" value="NZ_CP047166.1"/>
</dbReference>
<reference evidence="12 13" key="1">
    <citation type="submission" date="2019-12" db="EMBL/GenBank/DDBJ databases">
        <title>Complete Genome Sequence of a Quorum-Sensing Bacterium,Rhodobacteraceae bacterium C31, Isolated from a marine microalgae symbiotic bacteria.</title>
        <authorList>
            <person name="Zhang Y."/>
        </authorList>
    </citation>
    <scope>NUCLEOTIDE SEQUENCE [LARGE SCALE GENOMIC DNA]</scope>
    <source>
        <strain evidence="12 13">C31</strain>
    </source>
</reference>
<evidence type="ECO:0000256" key="4">
    <source>
        <dbReference type="ARBA" id="ARBA00011738"/>
    </source>
</evidence>
<evidence type="ECO:0000256" key="7">
    <source>
        <dbReference type="ARBA" id="ARBA00023002"/>
    </source>
</evidence>
<comment type="function">
    <text evidence="2">Involved in the biosynthesis of 5-hydroxyectoine, called compatible solute, which helps organisms to survive extreme osmotic stress by acting as a highly soluble organic osmolyte. Catalyzes the 2-oxoglutarate-dependent selective hydroxylation of L-ectoine to yield (4S,5S)-5-hydroxyectoine.</text>
</comment>
<dbReference type="GO" id="GO:0016491">
    <property type="term" value="F:oxidoreductase activity"/>
    <property type="evidence" value="ECO:0007669"/>
    <property type="project" value="UniProtKB-KW"/>
</dbReference>
<dbReference type="PANTHER" id="PTHR20883:SF48">
    <property type="entry name" value="ECTOINE DIOXYGENASE"/>
    <property type="match status" value="1"/>
</dbReference>
<comment type="cofactor">
    <cofactor evidence="1">
        <name>Fe(2+)</name>
        <dbReference type="ChEBI" id="CHEBI:29033"/>
    </cofactor>
</comment>
<evidence type="ECO:0000256" key="2">
    <source>
        <dbReference type="ARBA" id="ARBA00004063"/>
    </source>
</evidence>
<comment type="similarity">
    <text evidence="3">Belongs to the PhyH family. EctD subfamily.</text>
</comment>
<keyword evidence="7 12" id="KW-0560">Oxidoreductase</keyword>
<keyword evidence="13" id="KW-1185">Reference proteome</keyword>
<dbReference type="Gene3D" id="2.60.120.620">
    <property type="entry name" value="q2cbj1_9rhob like domain"/>
    <property type="match status" value="1"/>
</dbReference>
<evidence type="ECO:0000256" key="5">
    <source>
        <dbReference type="ARBA" id="ARBA00022723"/>
    </source>
</evidence>
<keyword evidence="8" id="KW-0408">Iron</keyword>
<gene>
    <name evidence="12" type="primary">thpD</name>
    <name evidence="12" type="ORF">GQA70_07695</name>
</gene>
<dbReference type="EC" id="1.14.11.55" evidence="10"/>
<evidence type="ECO:0000256" key="8">
    <source>
        <dbReference type="ARBA" id="ARBA00023004"/>
    </source>
</evidence>
<dbReference type="SUPFAM" id="SSF51197">
    <property type="entry name" value="Clavaminate synthase-like"/>
    <property type="match status" value="1"/>
</dbReference>
<keyword evidence="5" id="KW-0479">Metal-binding</keyword>
<dbReference type="EMBL" id="CP047166">
    <property type="protein sequence ID" value="QRF66195.1"/>
    <property type="molecule type" value="Genomic_DNA"/>
</dbReference>
<dbReference type="PANTHER" id="PTHR20883">
    <property type="entry name" value="PHYTANOYL-COA DIOXYGENASE DOMAIN CONTAINING 1"/>
    <property type="match status" value="1"/>
</dbReference>
<evidence type="ECO:0000313" key="13">
    <source>
        <dbReference type="Proteomes" id="UP000596387"/>
    </source>
</evidence>
<dbReference type="NCBIfam" id="TIGR02408">
    <property type="entry name" value="ectoine_ThpD"/>
    <property type="match status" value="1"/>
</dbReference>
<organism evidence="12 13">
    <name type="scientific">Ponticoccus alexandrii</name>
    <dbReference type="NCBI Taxonomy" id="1943633"/>
    <lineage>
        <taxon>Bacteria</taxon>
        <taxon>Pseudomonadati</taxon>
        <taxon>Pseudomonadota</taxon>
        <taxon>Alphaproteobacteria</taxon>
        <taxon>Rhodobacterales</taxon>
        <taxon>Roseobacteraceae</taxon>
        <taxon>Ponticoccus</taxon>
    </lineage>
</organism>
<proteinExistence type="inferred from homology"/>
<feature type="region of interest" description="Disordered" evidence="11">
    <location>
        <begin position="266"/>
        <end position="289"/>
    </location>
</feature>
<accession>A0ABX7F6Q7</accession>
<evidence type="ECO:0000256" key="1">
    <source>
        <dbReference type="ARBA" id="ARBA00001954"/>
    </source>
</evidence>
<keyword evidence="6" id="KW-0223">Dioxygenase</keyword>